<evidence type="ECO:0000256" key="1">
    <source>
        <dbReference type="ARBA" id="ARBA00001946"/>
    </source>
</evidence>
<organism evidence="7 8">
    <name type="scientific">Duganella zoogloeoides</name>
    <dbReference type="NCBI Taxonomy" id="75659"/>
    <lineage>
        <taxon>Bacteria</taxon>
        <taxon>Pseudomonadati</taxon>
        <taxon>Pseudomonadota</taxon>
        <taxon>Betaproteobacteria</taxon>
        <taxon>Burkholderiales</taxon>
        <taxon>Oxalobacteraceae</taxon>
        <taxon>Telluria group</taxon>
        <taxon>Duganella</taxon>
    </lineage>
</organism>
<dbReference type="RefSeq" id="WP_040377530.1">
    <property type="nucleotide sequence ID" value="NZ_CP140152.1"/>
</dbReference>
<sequence length="231" mass="26004">MSDLCVVLCVALPDEYHPAALERGLRRRLDRPTLDRIDRLRQPVDRLRSMLGRLLLRHGLRLRGLDDGAGVTIGHYGKPRLVDGTAEFNLSHAGRWVVCAISRTAVGVDVEQVRPFDLVLAQRFFHRRECAALAVQPAAARHDYFFRLWTAKEAYMKALGLGFQRDMASFSVAPRADLHVALDDPQMSPQPYVLSHLELDPGYRLALCHHGEPVTVLLVTIEHLLSPTIIH</sequence>
<proteinExistence type="inferred from homology"/>
<dbReference type="InterPro" id="IPR008278">
    <property type="entry name" value="4-PPantetheinyl_Trfase_dom"/>
</dbReference>
<evidence type="ECO:0000313" key="8">
    <source>
        <dbReference type="Proteomes" id="UP001326110"/>
    </source>
</evidence>
<evidence type="ECO:0000256" key="4">
    <source>
        <dbReference type="ARBA" id="ARBA00022723"/>
    </source>
</evidence>
<keyword evidence="8" id="KW-1185">Reference proteome</keyword>
<comment type="similarity">
    <text evidence="2">Belongs to the P-Pant transferase superfamily. Gsp/Sfp/HetI/AcpT family.</text>
</comment>
<evidence type="ECO:0000256" key="3">
    <source>
        <dbReference type="ARBA" id="ARBA00022679"/>
    </source>
</evidence>
<dbReference type="PANTHER" id="PTHR12215">
    <property type="entry name" value="PHOSPHOPANTETHEINE TRANSFERASE"/>
    <property type="match status" value="1"/>
</dbReference>
<dbReference type="NCBIfam" id="TIGR00556">
    <property type="entry name" value="pantethn_trn"/>
    <property type="match status" value="1"/>
</dbReference>
<evidence type="ECO:0000256" key="5">
    <source>
        <dbReference type="ARBA" id="ARBA00022842"/>
    </source>
</evidence>
<evidence type="ECO:0000256" key="2">
    <source>
        <dbReference type="ARBA" id="ARBA00010990"/>
    </source>
</evidence>
<dbReference type="InterPro" id="IPR004568">
    <property type="entry name" value="Ppantetheine-prot_Trfase_dom"/>
</dbReference>
<feature type="domain" description="4'-phosphopantetheinyl transferase" evidence="6">
    <location>
        <begin position="105"/>
        <end position="208"/>
    </location>
</feature>
<keyword evidence="5" id="KW-0460">Magnesium</keyword>
<evidence type="ECO:0000259" key="6">
    <source>
        <dbReference type="Pfam" id="PF01648"/>
    </source>
</evidence>
<keyword evidence="3 7" id="KW-0808">Transferase</keyword>
<reference evidence="7 8" key="1">
    <citation type="submission" date="2023-11" db="EMBL/GenBank/DDBJ databases">
        <title>MicrobeMod: A computational toolkit for identifying prokaryotic methylation and restriction-modification with nanopore sequencing.</title>
        <authorList>
            <person name="Crits-Christoph A."/>
            <person name="Kang S.C."/>
            <person name="Lee H."/>
            <person name="Ostrov N."/>
        </authorList>
    </citation>
    <scope>NUCLEOTIDE SEQUENCE [LARGE SCALE GENOMIC DNA]</scope>
    <source>
        <strain evidence="7 8">ATCC 25935</strain>
    </source>
</reference>
<dbReference type="Gene3D" id="3.90.470.20">
    <property type="entry name" value="4'-phosphopantetheinyl transferase domain"/>
    <property type="match status" value="2"/>
</dbReference>
<accession>A0ABZ0Y4V4</accession>
<dbReference type="GO" id="GO:0016740">
    <property type="term" value="F:transferase activity"/>
    <property type="evidence" value="ECO:0007669"/>
    <property type="project" value="UniProtKB-KW"/>
</dbReference>
<comment type="cofactor">
    <cofactor evidence="1">
        <name>Mg(2+)</name>
        <dbReference type="ChEBI" id="CHEBI:18420"/>
    </cofactor>
</comment>
<name>A0ABZ0Y4V4_9BURK</name>
<dbReference type="InterPro" id="IPR050559">
    <property type="entry name" value="P-Pant_transferase_sf"/>
</dbReference>
<dbReference type="PANTHER" id="PTHR12215:SF10">
    <property type="entry name" value="L-AMINOADIPATE-SEMIALDEHYDE DEHYDROGENASE-PHOSPHOPANTETHEINYL TRANSFERASE"/>
    <property type="match status" value="1"/>
</dbReference>
<gene>
    <name evidence="7" type="ORF">SR858_10020</name>
</gene>
<dbReference type="InterPro" id="IPR037143">
    <property type="entry name" value="4-PPantetheinyl_Trfase_dom_sf"/>
</dbReference>
<dbReference type="Pfam" id="PF01648">
    <property type="entry name" value="ACPS"/>
    <property type="match status" value="1"/>
</dbReference>
<protein>
    <submittedName>
        <fullName evidence="7">4'-phosphopantetheinyl transferase superfamily protein</fullName>
    </submittedName>
</protein>
<keyword evidence="4" id="KW-0479">Metal-binding</keyword>
<evidence type="ECO:0000313" key="7">
    <source>
        <dbReference type="EMBL" id="WQH06634.1"/>
    </source>
</evidence>
<dbReference type="EMBL" id="CP140152">
    <property type="protein sequence ID" value="WQH06634.1"/>
    <property type="molecule type" value="Genomic_DNA"/>
</dbReference>
<dbReference type="SUPFAM" id="SSF56214">
    <property type="entry name" value="4'-phosphopantetheinyl transferase"/>
    <property type="match status" value="2"/>
</dbReference>
<dbReference type="Proteomes" id="UP001326110">
    <property type="component" value="Chromosome"/>
</dbReference>